<evidence type="ECO:0000259" key="1">
    <source>
        <dbReference type="PROSITE" id="PS50112"/>
    </source>
</evidence>
<dbReference type="NCBIfam" id="TIGR00229">
    <property type="entry name" value="sensory_box"/>
    <property type="match status" value="1"/>
</dbReference>
<evidence type="ECO:0000313" key="2">
    <source>
        <dbReference type="EMBL" id="CAF4372219.1"/>
    </source>
</evidence>
<dbReference type="InterPro" id="IPR000014">
    <property type="entry name" value="PAS"/>
</dbReference>
<accession>A0A820MHM5</accession>
<proteinExistence type="predicted"/>
<protein>
    <recommendedName>
        <fullName evidence="1">PAS domain-containing protein</fullName>
    </recommendedName>
</protein>
<feature type="non-terminal residue" evidence="2">
    <location>
        <position position="1"/>
    </location>
</feature>
<dbReference type="PROSITE" id="PS50112">
    <property type="entry name" value="PAS"/>
    <property type="match status" value="1"/>
</dbReference>
<evidence type="ECO:0000313" key="3">
    <source>
        <dbReference type="Proteomes" id="UP000663881"/>
    </source>
</evidence>
<dbReference type="InterPro" id="IPR035965">
    <property type="entry name" value="PAS-like_dom_sf"/>
</dbReference>
<dbReference type="SUPFAM" id="SSF55785">
    <property type="entry name" value="PYP-like sensor domain (PAS domain)"/>
    <property type="match status" value="1"/>
</dbReference>
<dbReference type="PANTHER" id="PTHR23042">
    <property type="entry name" value="CIRCADIAN PROTEIN CLOCK/ARNT/BMAL/PAS"/>
    <property type="match status" value="1"/>
</dbReference>
<dbReference type="Pfam" id="PF08447">
    <property type="entry name" value="PAS_3"/>
    <property type="match status" value="1"/>
</dbReference>
<dbReference type="EMBL" id="CAJOAY010024145">
    <property type="protein sequence ID" value="CAF4372219.1"/>
    <property type="molecule type" value="Genomic_DNA"/>
</dbReference>
<dbReference type="Proteomes" id="UP000663881">
    <property type="component" value="Unassembled WGS sequence"/>
</dbReference>
<gene>
    <name evidence="2" type="ORF">OKA104_LOCUS49899</name>
</gene>
<organism evidence="2 3">
    <name type="scientific">Adineta steineri</name>
    <dbReference type="NCBI Taxonomy" id="433720"/>
    <lineage>
        <taxon>Eukaryota</taxon>
        <taxon>Metazoa</taxon>
        <taxon>Spiralia</taxon>
        <taxon>Gnathifera</taxon>
        <taxon>Rotifera</taxon>
        <taxon>Eurotatoria</taxon>
        <taxon>Bdelloidea</taxon>
        <taxon>Adinetida</taxon>
        <taxon>Adinetidae</taxon>
        <taxon>Adineta</taxon>
    </lineage>
</organism>
<name>A0A820MHM5_9BILA</name>
<dbReference type="CDD" id="cd00130">
    <property type="entry name" value="PAS"/>
    <property type="match status" value="1"/>
</dbReference>
<dbReference type="Gene3D" id="3.30.450.20">
    <property type="entry name" value="PAS domain"/>
    <property type="match status" value="1"/>
</dbReference>
<feature type="domain" description="PAS" evidence="1">
    <location>
        <begin position="1"/>
        <end position="41"/>
    </location>
</feature>
<sequence>RARQILGYDPFEIIGHTYFDFVHPDDLAVIVRAYKLWKENGNEKSESYRFLTKDDQWILLQTSSRAHINTWTGKVESYICTTYIIEWY</sequence>
<dbReference type="AlphaFoldDB" id="A0A820MHM5"/>
<dbReference type="InterPro" id="IPR013655">
    <property type="entry name" value="PAS_fold_3"/>
</dbReference>
<dbReference type="InterPro" id="IPR050933">
    <property type="entry name" value="Circadian_TF"/>
</dbReference>
<comment type="caution">
    <text evidence="2">The sequence shown here is derived from an EMBL/GenBank/DDBJ whole genome shotgun (WGS) entry which is preliminary data.</text>
</comment>
<reference evidence="2" key="1">
    <citation type="submission" date="2021-02" db="EMBL/GenBank/DDBJ databases">
        <authorList>
            <person name="Nowell W R."/>
        </authorList>
    </citation>
    <scope>NUCLEOTIDE SEQUENCE</scope>
</reference>